<feature type="transmembrane region" description="Helical" evidence="1">
    <location>
        <begin position="6"/>
        <end position="28"/>
    </location>
</feature>
<keyword evidence="1" id="KW-0812">Transmembrane</keyword>
<evidence type="ECO:0000313" key="4">
    <source>
        <dbReference type="Proteomes" id="UP001400965"/>
    </source>
</evidence>
<dbReference type="Proteomes" id="UP001400965">
    <property type="component" value="Unassembled WGS sequence"/>
</dbReference>
<feature type="transmembrane region" description="Helical" evidence="1">
    <location>
        <begin position="196"/>
        <end position="217"/>
    </location>
</feature>
<accession>A0ABN1M1F7</accession>
<protein>
    <recommendedName>
        <fullName evidence="2">Histidine kinase/HSP90-like ATPase domain-containing protein</fullName>
    </recommendedName>
</protein>
<dbReference type="SMART" id="SM00387">
    <property type="entry name" value="HATPase_c"/>
    <property type="match status" value="1"/>
</dbReference>
<sequence length="437" mass="50651">MKEINITDFFLISIPEALVIFSSLSVIVEKEIRKKDIIYMALIYSIICFILKNNFPVGLNNIFMSISIAIIIYLYSKVNLARCCIATIITLSTILFFEILSIVFISFIGINLEHVLENQILKILVYYIPISIMFIVIRLLKYKKFIKKVDNISKMYINKQIESMILYISALTMVIMGIVVLLVYNNKNLVYSTERFLILFLTFSFILILIGLILILINYNKRKVLDEVERNLTENNLKQMKDTVDVLRLQRHDYMNHLQVILMQISNGKNEDAKNYILGISNNDSSGITYFSTGNSYIDAILNTKKRRALKYDIQLTACIDSLLEDIELSDSELSSILLNIIDNAIDELKKHNKDYKYIHVDVYKEEYYHNISIKNNGSIIKDKKKIFELGYSSKGINRGYGLYAIKKLLESYNCILDVYSDEMETEFNIQVPITAK</sequence>
<feature type="domain" description="Histidine kinase/HSP90-like ATPase" evidence="2">
    <location>
        <begin position="329"/>
        <end position="436"/>
    </location>
</feature>
<feature type="transmembrane region" description="Helical" evidence="1">
    <location>
        <begin position="161"/>
        <end position="184"/>
    </location>
</feature>
<dbReference type="InterPro" id="IPR032834">
    <property type="entry name" value="NatK-like_C"/>
</dbReference>
<evidence type="ECO:0000313" key="3">
    <source>
        <dbReference type="EMBL" id="GAA0862969.1"/>
    </source>
</evidence>
<feature type="transmembrane region" description="Helical" evidence="1">
    <location>
        <begin position="59"/>
        <end position="76"/>
    </location>
</feature>
<dbReference type="Pfam" id="PF14501">
    <property type="entry name" value="HATPase_c_5"/>
    <property type="match status" value="1"/>
</dbReference>
<evidence type="ECO:0000259" key="2">
    <source>
        <dbReference type="SMART" id="SM00387"/>
    </source>
</evidence>
<dbReference type="Gene3D" id="1.10.287.130">
    <property type="match status" value="1"/>
</dbReference>
<dbReference type="Gene3D" id="3.30.565.10">
    <property type="entry name" value="Histidine kinase-like ATPase, C-terminal domain"/>
    <property type="match status" value="1"/>
</dbReference>
<name>A0ABN1M1F7_9FIRM</name>
<proteinExistence type="predicted"/>
<gene>
    <name evidence="3" type="ORF">GCM10008917_10470</name>
</gene>
<organism evidence="3 4">
    <name type="scientific">Paraclostridium tenue</name>
    <dbReference type="NCBI Taxonomy" id="1737"/>
    <lineage>
        <taxon>Bacteria</taxon>
        <taxon>Bacillati</taxon>
        <taxon>Bacillota</taxon>
        <taxon>Clostridia</taxon>
        <taxon>Peptostreptococcales</taxon>
        <taxon>Peptostreptococcaceae</taxon>
        <taxon>Paraclostridium</taxon>
    </lineage>
</organism>
<dbReference type="EMBL" id="BAAACP010000005">
    <property type="protein sequence ID" value="GAA0862969.1"/>
    <property type="molecule type" value="Genomic_DNA"/>
</dbReference>
<dbReference type="PANTHER" id="PTHR40448">
    <property type="entry name" value="TWO-COMPONENT SENSOR HISTIDINE KINASE"/>
    <property type="match status" value="1"/>
</dbReference>
<feature type="transmembrane region" description="Helical" evidence="1">
    <location>
        <begin position="37"/>
        <end position="53"/>
    </location>
</feature>
<reference evidence="3 4" key="1">
    <citation type="journal article" date="2019" name="Int. J. Syst. Evol. Microbiol.">
        <title>The Global Catalogue of Microorganisms (GCM) 10K type strain sequencing project: providing services to taxonomists for standard genome sequencing and annotation.</title>
        <authorList>
            <consortium name="The Broad Institute Genomics Platform"/>
            <consortium name="The Broad Institute Genome Sequencing Center for Infectious Disease"/>
            <person name="Wu L."/>
            <person name="Ma J."/>
        </authorList>
    </citation>
    <scope>NUCLEOTIDE SEQUENCE [LARGE SCALE GENOMIC DNA]</scope>
    <source>
        <strain evidence="3 4">JCM 6486</strain>
    </source>
</reference>
<keyword evidence="1" id="KW-1133">Transmembrane helix</keyword>
<keyword evidence="1" id="KW-0472">Membrane</keyword>
<dbReference type="InterPro" id="IPR003594">
    <property type="entry name" value="HATPase_dom"/>
</dbReference>
<feature type="transmembrane region" description="Helical" evidence="1">
    <location>
        <begin position="83"/>
        <end position="108"/>
    </location>
</feature>
<feature type="transmembrane region" description="Helical" evidence="1">
    <location>
        <begin position="120"/>
        <end position="140"/>
    </location>
</feature>
<dbReference type="RefSeq" id="WP_346043492.1">
    <property type="nucleotide sequence ID" value="NZ_BAAACP010000005.1"/>
</dbReference>
<evidence type="ECO:0000256" key="1">
    <source>
        <dbReference type="SAM" id="Phobius"/>
    </source>
</evidence>
<dbReference type="SUPFAM" id="SSF55874">
    <property type="entry name" value="ATPase domain of HSP90 chaperone/DNA topoisomerase II/histidine kinase"/>
    <property type="match status" value="1"/>
</dbReference>
<comment type="caution">
    <text evidence="3">The sequence shown here is derived from an EMBL/GenBank/DDBJ whole genome shotgun (WGS) entry which is preliminary data.</text>
</comment>
<dbReference type="InterPro" id="IPR036890">
    <property type="entry name" value="HATPase_C_sf"/>
</dbReference>
<dbReference type="Pfam" id="PF14689">
    <property type="entry name" value="SPOB_a"/>
    <property type="match status" value="1"/>
</dbReference>
<keyword evidence="4" id="KW-1185">Reference proteome</keyword>
<dbReference type="InterPro" id="IPR039506">
    <property type="entry name" value="SPOB_a"/>
</dbReference>
<dbReference type="PANTHER" id="PTHR40448:SF1">
    <property type="entry name" value="TWO-COMPONENT SENSOR HISTIDINE KINASE"/>
    <property type="match status" value="1"/>
</dbReference>